<keyword evidence="6" id="KW-1185">Reference proteome</keyword>
<proteinExistence type="predicted"/>
<protein>
    <submittedName>
        <fullName evidence="5">Transcriptional regulator, GntR family</fullName>
    </submittedName>
</protein>
<evidence type="ECO:0000256" key="1">
    <source>
        <dbReference type="ARBA" id="ARBA00023015"/>
    </source>
</evidence>
<sequence>MAGKRIPLSAFKTDVTIPRATVYEHIVRRINEMLESGELEAGDKIPPERRLAEAFGVSRNSVREAIRVLSEQGILESRPGCGTFVKAHKGRDFLEGLASRMAQGRQQLRDVLELRLILEPSIAALAAQNARQQDLVKLEDLIRRQEEDIYGGGTGISLDEEFHAILARLSGNKLLDDVIERIRDALRESRDETLNSVERRSSSMQAHKDVLRAIASGDATGAKKAMRNHLRLIARLLFPGENLG</sequence>
<keyword evidence="1" id="KW-0805">Transcription regulation</keyword>
<dbReference type="RefSeq" id="WP_078685247.1">
    <property type="nucleotide sequence ID" value="NZ_FUYA01000006.1"/>
</dbReference>
<dbReference type="InterPro" id="IPR008920">
    <property type="entry name" value="TF_FadR/GntR_C"/>
</dbReference>
<dbReference type="OrthoDB" id="5343675at2"/>
<name>A0A1T4WC70_9BACT</name>
<dbReference type="GO" id="GO:0003677">
    <property type="term" value="F:DNA binding"/>
    <property type="evidence" value="ECO:0007669"/>
    <property type="project" value="UniProtKB-KW"/>
</dbReference>
<dbReference type="PANTHER" id="PTHR43537:SF5">
    <property type="entry name" value="UXU OPERON TRANSCRIPTIONAL REGULATOR"/>
    <property type="match status" value="1"/>
</dbReference>
<evidence type="ECO:0000313" key="6">
    <source>
        <dbReference type="Proteomes" id="UP000189733"/>
    </source>
</evidence>
<dbReference type="EMBL" id="FUYA01000006">
    <property type="protein sequence ID" value="SKA74525.1"/>
    <property type="molecule type" value="Genomic_DNA"/>
</dbReference>
<keyword evidence="2" id="KW-0238">DNA-binding</keyword>
<dbReference type="SMART" id="SM00895">
    <property type="entry name" value="FCD"/>
    <property type="match status" value="1"/>
</dbReference>
<evidence type="ECO:0000256" key="3">
    <source>
        <dbReference type="ARBA" id="ARBA00023163"/>
    </source>
</evidence>
<evidence type="ECO:0000313" key="5">
    <source>
        <dbReference type="EMBL" id="SKA74525.1"/>
    </source>
</evidence>
<dbReference type="STRING" id="1121442.SAMN02745702_01964"/>
<dbReference type="InterPro" id="IPR036390">
    <property type="entry name" value="WH_DNA-bd_sf"/>
</dbReference>
<gene>
    <name evidence="5" type="ORF">SAMN02745702_01964</name>
</gene>
<evidence type="ECO:0000259" key="4">
    <source>
        <dbReference type="PROSITE" id="PS50949"/>
    </source>
</evidence>
<dbReference type="Gene3D" id="1.20.120.530">
    <property type="entry name" value="GntR ligand-binding domain-like"/>
    <property type="match status" value="1"/>
</dbReference>
<dbReference type="AlphaFoldDB" id="A0A1T4WC70"/>
<dbReference type="PRINTS" id="PR00035">
    <property type="entry name" value="HTHGNTR"/>
</dbReference>
<dbReference type="InterPro" id="IPR011711">
    <property type="entry name" value="GntR_C"/>
</dbReference>
<dbReference type="GO" id="GO:0003700">
    <property type="term" value="F:DNA-binding transcription factor activity"/>
    <property type="evidence" value="ECO:0007669"/>
    <property type="project" value="InterPro"/>
</dbReference>
<dbReference type="Pfam" id="PF07729">
    <property type="entry name" value="FCD"/>
    <property type="match status" value="1"/>
</dbReference>
<organism evidence="5 6">
    <name type="scientific">Desulfobaculum bizertense DSM 18034</name>
    <dbReference type="NCBI Taxonomy" id="1121442"/>
    <lineage>
        <taxon>Bacteria</taxon>
        <taxon>Pseudomonadati</taxon>
        <taxon>Thermodesulfobacteriota</taxon>
        <taxon>Desulfovibrionia</taxon>
        <taxon>Desulfovibrionales</taxon>
        <taxon>Desulfovibrionaceae</taxon>
        <taxon>Desulfobaculum</taxon>
    </lineage>
</organism>
<dbReference type="SUPFAM" id="SSF46785">
    <property type="entry name" value="Winged helix' DNA-binding domain"/>
    <property type="match status" value="1"/>
</dbReference>
<dbReference type="PROSITE" id="PS50949">
    <property type="entry name" value="HTH_GNTR"/>
    <property type="match status" value="1"/>
</dbReference>
<evidence type="ECO:0000256" key="2">
    <source>
        <dbReference type="ARBA" id="ARBA00023125"/>
    </source>
</evidence>
<feature type="domain" description="HTH gntR-type" evidence="4">
    <location>
        <begin position="20"/>
        <end position="88"/>
    </location>
</feature>
<dbReference type="InterPro" id="IPR036388">
    <property type="entry name" value="WH-like_DNA-bd_sf"/>
</dbReference>
<dbReference type="CDD" id="cd07377">
    <property type="entry name" value="WHTH_GntR"/>
    <property type="match status" value="1"/>
</dbReference>
<dbReference type="Pfam" id="PF00392">
    <property type="entry name" value="GntR"/>
    <property type="match status" value="1"/>
</dbReference>
<dbReference type="SMART" id="SM00345">
    <property type="entry name" value="HTH_GNTR"/>
    <property type="match status" value="1"/>
</dbReference>
<accession>A0A1T4WC70</accession>
<keyword evidence="3" id="KW-0804">Transcription</keyword>
<reference evidence="5 6" key="1">
    <citation type="submission" date="2017-02" db="EMBL/GenBank/DDBJ databases">
        <authorList>
            <person name="Peterson S.W."/>
        </authorList>
    </citation>
    <scope>NUCLEOTIDE SEQUENCE [LARGE SCALE GENOMIC DNA]</scope>
    <source>
        <strain evidence="5 6">DSM 18034</strain>
    </source>
</reference>
<dbReference type="Proteomes" id="UP000189733">
    <property type="component" value="Unassembled WGS sequence"/>
</dbReference>
<dbReference type="InterPro" id="IPR000524">
    <property type="entry name" value="Tscrpt_reg_HTH_GntR"/>
</dbReference>
<dbReference type="Gene3D" id="1.10.10.10">
    <property type="entry name" value="Winged helix-like DNA-binding domain superfamily/Winged helix DNA-binding domain"/>
    <property type="match status" value="1"/>
</dbReference>
<dbReference type="PANTHER" id="PTHR43537">
    <property type="entry name" value="TRANSCRIPTIONAL REGULATOR, GNTR FAMILY"/>
    <property type="match status" value="1"/>
</dbReference>
<dbReference type="SUPFAM" id="SSF48008">
    <property type="entry name" value="GntR ligand-binding domain-like"/>
    <property type="match status" value="1"/>
</dbReference>